<accession>A0A820P9E8</accession>
<evidence type="ECO:0000313" key="2">
    <source>
        <dbReference type="Proteomes" id="UP000663844"/>
    </source>
</evidence>
<organism evidence="1 2">
    <name type="scientific">Adineta steineri</name>
    <dbReference type="NCBI Taxonomy" id="433720"/>
    <lineage>
        <taxon>Eukaryota</taxon>
        <taxon>Metazoa</taxon>
        <taxon>Spiralia</taxon>
        <taxon>Gnathifera</taxon>
        <taxon>Rotifera</taxon>
        <taxon>Eurotatoria</taxon>
        <taxon>Bdelloidea</taxon>
        <taxon>Adinetida</taxon>
        <taxon>Adinetidae</taxon>
        <taxon>Adineta</taxon>
    </lineage>
</organism>
<protein>
    <submittedName>
        <fullName evidence="1">Uncharacterized protein</fullName>
    </submittedName>
</protein>
<sequence length="90" mass="10824">MIKILQRFTYWIHQRHINISSVDYYTYEPVLLQNPQKRVLEHVLTYSKEKITVFDTPITINSREQVFKYYLEHAATTCQSTITSFLDQTH</sequence>
<dbReference type="Proteomes" id="UP000663844">
    <property type="component" value="Unassembled WGS sequence"/>
</dbReference>
<proteinExistence type="predicted"/>
<dbReference type="EMBL" id="CAJOAZ010026660">
    <property type="protein sequence ID" value="CAF4403084.1"/>
    <property type="molecule type" value="Genomic_DNA"/>
</dbReference>
<comment type="caution">
    <text evidence="1">The sequence shown here is derived from an EMBL/GenBank/DDBJ whole genome shotgun (WGS) entry which is preliminary data.</text>
</comment>
<evidence type="ECO:0000313" key="1">
    <source>
        <dbReference type="EMBL" id="CAF4403084.1"/>
    </source>
</evidence>
<dbReference type="AlphaFoldDB" id="A0A820P9E8"/>
<feature type="non-terminal residue" evidence="1">
    <location>
        <position position="1"/>
    </location>
</feature>
<gene>
    <name evidence="1" type="ORF">OXD698_LOCUS51571</name>
</gene>
<name>A0A820P9E8_9BILA</name>
<reference evidence="1" key="1">
    <citation type="submission" date="2021-02" db="EMBL/GenBank/DDBJ databases">
        <authorList>
            <person name="Nowell W R."/>
        </authorList>
    </citation>
    <scope>NUCLEOTIDE SEQUENCE</scope>
</reference>